<proteinExistence type="predicted"/>
<dbReference type="Gene3D" id="1.25.40.10">
    <property type="entry name" value="Tetratricopeptide repeat domain"/>
    <property type="match status" value="1"/>
</dbReference>
<dbReference type="Proteomes" id="UP001231124">
    <property type="component" value="Unassembled WGS sequence"/>
</dbReference>
<dbReference type="EMBL" id="JAUSVP010000012">
    <property type="protein sequence ID" value="MDQ0449092.1"/>
    <property type="molecule type" value="Genomic_DNA"/>
</dbReference>
<keyword evidence="3" id="KW-1185">Reference proteome</keyword>
<gene>
    <name evidence="2" type="ORF">QO012_003607</name>
</gene>
<comment type="caution">
    <text evidence="2">The sequence shown here is derived from an EMBL/GenBank/DDBJ whole genome shotgun (WGS) entry which is preliminary data.</text>
</comment>
<evidence type="ECO:0000313" key="2">
    <source>
        <dbReference type="EMBL" id="MDQ0449092.1"/>
    </source>
</evidence>
<dbReference type="InterPro" id="IPR050767">
    <property type="entry name" value="Sel1_AlgK"/>
</dbReference>
<dbReference type="Pfam" id="PF08238">
    <property type="entry name" value="Sel1"/>
    <property type="match status" value="4"/>
</dbReference>
<protein>
    <submittedName>
        <fullName evidence="2">TPR repeat protein</fullName>
    </submittedName>
</protein>
<name>A0ABU0I3B3_9HYPH</name>
<dbReference type="InterPro" id="IPR006597">
    <property type="entry name" value="Sel1-like"/>
</dbReference>
<dbReference type="PANTHER" id="PTHR11102:SF160">
    <property type="entry name" value="ERAD-ASSOCIATED E3 UBIQUITIN-PROTEIN LIGASE COMPONENT HRD3"/>
    <property type="match status" value="1"/>
</dbReference>
<evidence type="ECO:0000256" key="1">
    <source>
        <dbReference type="SAM" id="MobiDB-lite"/>
    </source>
</evidence>
<organism evidence="2 3">
    <name type="scientific">Methylobacterium aerolatum</name>
    <dbReference type="NCBI Taxonomy" id="418708"/>
    <lineage>
        <taxon>Bacteria</taxon>
        <taxon>Pseudomonadati</taxon>
        <taxon>Pseudomonadota</taxon>
        <taxon>Alphaproteobacteria</taxon>
        <taxon>Hyphomicrobiales</taxon>
        <taxon>Methylobacteriaceae</taxon>
        <taxon>Methylobacterium</taxon>
    </lineage>
</organism>
<sequence>MLTSRALAAEVDTGSAQESASRQDLLAVRDGIAIGRGSKAARGRPGPAGMAPRRLGAVALAVLAFGLLAQAPATKALDAFVRTPVPVAEKSYRSAREALRVGVRDYNAGDKEGAARALEYAAGQGHALALWKLGRMYAEGDGVPHDDLKAFEFFSRIADASPDEGGDTQNAAVTGSAFTALGSYFLDGIKGTYVRPNPERAYDMFNYAASYYGDPNAQYNLARLYLDGTGVESDARQAARWFNLAAEKGHHPAQALLGDLLVNGAGGVPQQRVKGLVWLSLARDGAQGRKDDWIVSLYEKNWAAASADDRTEAQTQLQTVGSIKRR</sequence>
<accession>A0ABU0I3B3</accession>
<evidence type="ECO:0000313" key="3">
    <source>
        <dbReference type="Proteomes" id="UP001231124"/>
    </source>
</evidence>
<dbReference type="SUPFAM" id="SSF81901">
    <property type="entry name" value="HCP-like"/>
    <property type="match status" value="1"/>
</dbReference>
<dbReference type="PANTHER" id="PTHR11102">
    <property type="entry name" value="SEL-1-LIKE PROTEIN"/>
    <property type="match status" value="1"/>
</dbReference>
<reference evidence="2 3" key="1">
    <citation type="submission" date="2023-07" db="EMBL/GenBank/DDBJ databases">
        <title>Genomic Encyclopedia of Type Strains, Phase IV (KMG-IV): sequencing the most valuable type-strain genomes for metagenomic binning, comparative biology and taxonomic classification.</title>
        <authorList>
            <person name="Goeker M."/>
        </authorList>
    </citation>
    <scope>NUCLEOTIDE SEQUENCE [LARGE SCALE GENOMIC DNA]</scope>
    <source>
        <strain evidence="2 3">DSM 19013</strain>
    </source>
</reference>
<dbReference type="SMART" id="SM00671">
    <property type="entry name" value="SEL1"/>
    <property type="match status" value="4"/>
</dbReference>
<dbReference type="InterPro" id="IPR011990">
    <property type="entry name" value="TPR-like_helical_dom_sf"/>
</dbReference>
<feature type="region of interest" description="Disordered" evidence="1">
    <location>
        <begin position="1"/>
        <end position="22"/>
    </location>
</feature>